<evidence type="ECO:0000256" key="1">
    <source>
        <dbReference type="ARBA" id="ARBA00004613"/>
    </source>
</evidence>
<reference evidence="10 11" key="1">
    <citation type="submission" date="2024-08" db="EMBL/GenBank/DDBJ databases">
        <authorList>
            <person name="Cucini C."/>
            <person name="Frati F."/>
        </authorList>
    </citation>
    <scope>NUCLEOTIDE SEQUENCE [LARGE SCALE GENOMIC DNA]</scope>
</reference>
<dbReference type="InterPro" id="IPR057635">
    <property type="entry name" value="Tsg_N"/>
</dbReference>
<evidence type="ECO:0000259" key="8">
    <source>
        <dbReference type="Pfam" id="PF04668"/>
    </source>
</evidence>
<keyword evidence="11" id="KW-1185">Reference proteome</keyword>
<feature type="transmembrane region" description="Helical" evidence="7">
    <location>
        <begin position="129"/>
        <end position="150"/>
    </location>
</feature>
<keyword evidence="7" id="KW-1133">Transmembrane helix</keyword>
<evidence type="ECO:0000256" key="2">
    <source>
        <dbReference type="ARBA" id="ARBA00010047"/>
    </source>
</evidence>
<keyword evidence="7" id="KW-0812">Transmembrane</keyword>
<comment type="caution">
    <text evidence="10">The sequence shown here is derived from an EMBL/GenBank/DDBJ whole genome shotgun (WGS) entry which is preliminary data.</text>
</comment>
<evidence type="ECO:0000256" key="3">
    <source>
        <dbReference type="ARBA" id="ARBA00022473"/>
    </source>
</evidence>
<evidence type="ECO:0000256" key="4">
    <source>
        <dbReference type="ARBA" id="ARBA00022525"/>
    </source>
</evidence>
<dbReference type="Pfam" id="PF23782">
    <property type="entry name" value="Tsg_N"/>
    <property type="match status" value="1"/>
</dbReference>
<comment type="subcellular location">
    <subcellularLocation>
        <location evidence="1">Secreted</location>
    </subcellularLocation>
</comment>
<accession>A0ABP1QCA4</accession>
<dbReference type="InterPro" id="IPR057726">
    <property type="entry name" value="Tsg_C"/>
</dbReference>
<dbReference type="InterPro" id="IPR006761">
    <property type="entry name" value="Tsg"/>
</dbReference>
<keyword evidence="5" id="KW-0732">Signal</keyword>
<proteinExistence type="inferred from homology"/>
<comment type="similarity">
    <text evidence="2">Belongs to the twisted gastrulation protein family.</text>
</comment>
<name>A0ABP1QCA4_9HEXA</name>
<organism evidence="10 11">
    <name type="scientific">Orchesella dallaii</name>
    <dbReference type="NCBI Taxonomy" id="48710"/>
    <lineage>
        <taxon>Eukaryota</taxon>
        <taxon>Metazoa</taxon>
        <taxon>Ecdysozoa</taxon>
        <taxon>Arthropoda</taxon>
        <taxon>Hexapoda</taxon>
        <taxon>Collembola</taxon>
        <taxon>Entomobryomorpha</taxon>
        <taxon>Entomobryoidea</taxon>
        <taxon>Orchesellidae</taxon>
        <taxon>Orchesellinae</taxon>
        <taxon>Orchesella</taxon>
    </lineage>
</organism>
<dbReference type="Pfam" id="PF04668">
    <property type="entry name" value="Tsg"/>
    <property type="match status" value="1"/>
</dbReference>
<evidence type="ECO:0000313" key="10">
    <source>
        <dbReference type="EMBL" id="CAL8096430.1"/>
    </source>
</evidence>
<dbReference type="Proteomes" id="UP001642540">
    <property type="component" value="Unassembled WGS sequence"/>
</dbReference>
<keyword evidence="4" id="KW-0964">Secreted</keyword>
<keyword evidence="3" id="KW-0217">Developmental protein</keyword>
<evidence type="ECO:0000259" key="9">
    <source>
        <dbReference type="Pfam" id="PF23782"/>
    </source>
</evidence>
<feature type="domain" description="Tsg C-terminal" evidence="8">
    <location>
        <begin position="218"/>
        <end position="270"/>
    </location>
</feature>
<feature type="domain" description="Tsg N-terminal" evidence="9">
    <location>
        <begin position="159"/>
        <end position="215"/>
    </location>
</feature>
<evidence type="ECO:0000256" key="7">
    <source>
        <dbReference type="SAM" id="Phobius"/>
    </source>
</evidence>
<sequence length="277" mass="31570">MGKGHKSEPSEWRAVAGTYTDYKEVGSRTWEVKHPEEEENRLHNNHKVHYFHLQPSKTSRDDSLFHNKGEFIGSRIRRNDAQDETNHPYYYQDESMNIRSVEKDNNNCAPAEAATMSVSRHSSRKNKGFGMTPFWMSLTVSLVVTTLILLTSNVGLVSSCNEAVCASIVSKCTLTQACKCELKNCTCCRECFECLTYLYDECCSCVELCPRPNISHHVQMHSQVGDLKEPIDELFKALTEEKDIQGRWATFTYPIDIDQSWFMPKPEAASSANVYSK</sequence>
<dbReference type="PANTHER" id="PTHR12312:SF16">
    <property type="entry name" value="TWISTED GASTRULATION PROTEIN HOMOLOG 1-A-RELATED"/>
    <property type="match status" value="1"/>
</dbReference>
<dbReference type="PANTHER" id="PTHR12312">
    <property type="entry name" value="TWISTED GASTRULATION PROTEIN HOMOLOG 1-A-RELATED"/>
    <property type="match status" value="1"/>
</dbReference>
<protein>
    <recommendedName>
        <fullName evidence="12">Protein twisted gastrulation</fullName>
    </recommendedName>
</protein>
<evidence type="ECO:0000256" key="6">
    <source>
        <dbReference type="ARBA" id="ARBA00023180"/>
    </source>
</evidence>
<evidence type="ECO:0000256" key="5">
    <source>
        <dbReference type="ARBA" id="ARBA00022729"/>
    </source>
</evidence>
<evidence type="ECO:0008006" key="12">
    <source>
        <dbReference type="Google" id="ProtNLM"/>
    </source>
</evidence>
<gene>
    <name evidence="10" type="ORF">ODALV1_LOCUS9355</name>
</gene>
<evidence type="ECO:0000313" key="11">
    <source>
        <dbReference type="Proteomes" id="UP001642540"/>
    </source>
</evidence>
<keyword evidence="6" id="KW-0325">Glycoprotein</keyword>
<dbReference type="EMBL" id="CAXLJM020000028">
    <property type="protein sequence ID" value="CAL8096430.1"/>
    <property type="molecule type" value="Genomic_DNA"/>
</dbReference>
<keyword evidence="7" id="KW-0472">Membrane</keyword>